<evidence type="ECO:0000313" key="2">
    <source>
        <dbReference type="EMBL" id="VVM15474.1"/>
    </source>
</evidence>
<gene>
    <name evidence="2" type="ORF">PS683_03790</name>
</gene>
<keyword evidence="1" id="KW-0175">Coiled coil</keyword>
<accession>A0A5E6VBG9</accession>
<dbReference type="AlphaFoldDB" id="A0A5E6VBG9"/>
<dbReference type="EMBL" id="LR700646">
    <property type="protein sequence ID" value="VVM15474.1"/>
    <property type="molecule type" value="Genomic_DNA"/>
</dbReference>
<evidence type="ECO:0000256" key="1">
    <source>
        <dbReference type="SAM" id="Coils"/>
    </source>
</evidence>
<proteinExistence type="predicted"/>
<feature type="coiled-coil region" evidence="1">
    <location>
        <begin position="18"/>
        <end position="117"/>
    </location>
</feature>
<name>A0A5E6VBG9_PSEFL</name>
<reference evidence="2" key="1">
    <citation type="submission" date="2019-09" db="EMBL/GenBank/DDBJ databases">
        <authorList>
            <person name="Chandra G."/>
            <person name="Truman W A."/>
        </authorList>
    </citation>
    <scope>NUCLEOTIDE SEQUENCE</scope>
    <source>
        <strain evidence="2">PS683</strain>
    </source>
</reference>
<organism evidence="2">
    <name type="scientific">Pseudomonas fluorescens</name>
    <dbReference type="NCBI Taxonomy" id="294"/>
    <lineage>
        <taxon>Bacteria</taxon>
        <taxon>Pseudomonadati</taxon>
        <taxon>Pseudomonadota</taxon>
        <taxon>Gammaproteobacteria</taxon>
        <taxon>Pseudomonadales</taxon>
        <taxon>Pseudomonadaceae</taxon>
        <taxon>Pseudomonas</taxon>
    </lineage>
</organism>
<protein>
    <submittedName>
        <fullName evidence="2">Uncharacterized protein</fullName>
    </submittedName>
</protein>
<sequence length="127" mass="14367">MNDIDEDTSEWLGCPTPLEMYQHQCALLEDELIQTEAMLRKARANVAGLVQMNDLLATGKAAAETRLREALERASAMNDREPNNVSFRPIDLVTGQRDELLRENQRLLGELRDLKEASAPEFTRQAL</sequence>